<dbReference type="GO" id="GO:0055085">
    <property type="term" value="P:transmembrane transport"/>
    <property type="evidence" value="ECO:0007669"/>
    <property type="project" value="InterPro"/>
</dbReference>
<dbReference type="SUPFAM" id="SSF160964">
    <property type="entry name" value="MalF N-terminal region-like"/>
    <property type="match status" value="1"/>
</dbReference>
<evidence type="ECO:0000256" key="5">
    <source>
        <dbReference type="ARBA" id="ARBA00022989"/>
    </source>
</evidence>
<dbReference type="InterPro" id="IPR000515">
    <property type="entry name" value="MetI-like"/>
</dbReference>
<dbReference type="OrthoDB" id="8578268at2"/>
<feature type="transmembrane region" description="Helical" evidence="7">
    <location>
        <begin position="268"/>
        <end position="285"/>
    </location>
</feature>
<dbReference type="Proteomes" id="UP000270342">
    <property type="component" value="Unassembled WGS sequence"/>
</dbReference>
<keyword evidence="2 7" id="KW-0813">Transport</keyword>
<sequence>MTVSHKVSPVFRLLLPAFVVILVVVAVPLVFSFYTSFTSYRLTRPDSILNVIGFKNYVRLFGSAEFWAALLRTIAFLTVVLNLEMLFGLGIALLVNQVTRGQRAIRTIIMFPMMFSPILVGFQFKFMFNDNIGIVNHILQRVFGVTQAIPWLVDGRLAFVSLALAEIWNSTAVFAILLLAGLMAMPQDPIEAAKVDGCTSWQAFRHVTLPFLMPFIYIAMTIRSLDVGRAFDIVKIMTDGGPAGRTELIWTLSARAGYEDARMGYANAMSYIAVLLSIAFTLYFFRKLTAARQFLDEADA</sequence>
<feature type="transmembrane region" description="Helical" evidence="7">
    <location>
        <begin position="12"/>
        <end position="34"/>
    </location>
</feature>
<dbReference type="RefSeq" id="WP_121087041.1">
    <property type="nucleotide sequence ID" value="NZ_RBZU01000005.1"/>
</dbReference>
<dbReference type="Gene3D" id="1.10.3720.10">
    <property type="entry name" value="MetI-like"/>
    <property type="match status" value="1"/>
</dbReference>
<organism evidence="9 10">
    <name type="scientific">Pararobbsia silviterrae</name>
    <dbReference type="NCBI Taxonomy" id="1792498"/>
    <lineage>
        <taxon>Bacteria</taxon>
        <taxon>Pseudomonadati</taxon>
        <taxon>Pseudomonadota</taxon>
        <taxon>Betaproteobacteria</taxon>
        <taxon>Burkholderiales</taxon>
        <taxon>Burkholderiaceae</taxon>
        <taxon>Pararobbsia</taxon>
    </lineage>
</organism>
<dbReference type="EMBL" id="RBZU01000005">
    <property type="protein sequence ID" value="RKP54554.1"/>
    <property type="molecule type" value="Genomic_DNA"/>
</dbReference>
<feature type="domain" description="ABC transmembrane type-1" evidence="8">
    <location>
        <begin position="70"/>
        <end position="284"/>
    </location>
</feature>
<dbReference type="CDD" id="cd06261">
    <property type="entry name" value="TM_PBP2"/>
    <property type="match status" value="1"/>
</dbReference>
<name>A0A494XXU3_9BURK</name>
<comment type="subcellular location">
    <subcellularLocation>
        <location evidence="1 7">Cell membrane</location>
        <topology evidence="1 7">Multi-pass membrane protein</topology>
    </subcellularLocation>
</comment>
<evidence type="ECO:0000256" key="6">
    <source>
        <dbReference type="ARBA" id="ARBA00023136"/>
    </source>
</evidence>
<dbReference type="PANTHER" id="PTHR43005:SF1">
    <property type="entry name" value="SPERMIDINE_PUTRESCINE TRANSPORT SYSTEM PERMEASE PROTEIN"/>
    <property type="match status" value="1"/>
</dbReference>
<dbReference type="SUPFAM" id="SSF161098">
    <property type="entry name" value="MetI-like"/>
    <property type="match status" value="1"/>
</dbReference>
<dbReference type="GO" id="GO:0005886">
    <property type="term" value="C:plasma membrane"/>
    <property type="evidence" value="ECO:0007669"/>
    <property type="project" value="UniProtKB-SubCell"/>
</dbReference>
<feature type="transmembrane region" description="Helical" evidence="7">
    <location>
        <begin position="107"/>
        <end position="128"/>
    </location>
</feature>
<evidence type="ECO:0000256" key="2">
    <source>
        <dbReference type="ARBA" id="ARBA00022448"/>
    </source>
</evidence>
<evidence type="ECO:0000313" key="9">
    <source>
        <dbReference type="EMBL" id="RKP54554.1"/>
    </source>
</evidence>
<evidence type="ECO:0000256" key="3">
    <source>
        <dbReference type="ARBA" id="ARBA00022475"/>
    </source>
</evidence>
<protein>
    <submittedName>
        <fullName evidence="9">Sugar ABC transporter permease</fullName>
    </submittedName>
</protein>
<feature type="transmembrane region" description="Helical" evidence="7">
    <location>
        <begin position="203"/>
        <end position="222"/>
    </location>
</feature>
<keyword evidence="3" id="KW-1003">Cell membrane</keyword>
<evidence type="ECO:0000256" key="7">
    <source>
        <dbReference type="RuleBase" id="RU363032"/>
    </source>
</evidence>
<keyword evidence="4 7" id="KW-0812">Transmembrane</keyword>
<evidence type="ECO:0000256" key="1">
    <source>
        <dbReference type="ARBA" id="ARBA00004651"/>
    </source>
</evidence>
<feature type="transmembrane region" description="Helical" evidence="7">
    <location>
        <begin position="66"/>
        <end position="95"/>
    </location>
</feature>
<evidence type="ECO:0000256" key="4">
    <source>
        <dbReference type="ARBA" id="ARBA00022692"/>
    </source>
</evidence>
<dbReference type="InterPro" id="IPR035906">
    <property type="entry name" value="MetI-like_sf"/>
</dbReference>
<accession>A0A494XXU3</accession>
<dbReference type="PANTHER" id="PTHR43005">
    <property type="entry name" value="BLR7065 PROTEIN"/>
    <property type="match status" value="1"/>
</dbReference>
<reference evidence="9 10" key="1">
    <citation type="submission" date="2018-10" db="EMBL/GenBank/DDBJ databases">
        <title>Robbsia sp. DHC34, isolated from soil.</title>
        <authorList>
            <person name="Gao Z.-H."/>
            <person name="Qiu L.-H."/>
        </authorList>
    </citation>
    <scope>NUCLEOTIDE SEQUENCE [LARGE SCALE GENOMIC DNA]</scope>
    <source>
        <strain evidence="9 10">DHC34</strain>
    </source>
</reference>
<dbReference type="AlphaFoldDB" id="A0A494XXU3"/>
<evidence type="ECO:0000259" key="8">
    <source>
        <dbReference type="PROSITE" id="PS50928"/>
    </source>
</evidence>
<keyword evidence="10" id="KW-1185">Reference proteome</keyword>
<feature type="transmembrane region" description="Helical" evidence="7">
    <location>
        <begin position="157"/>
        <end position="182"/>
    </location>
</feature>
<dbReference type="PROSITE" id="PS50928">
    <property type="entry name" value="ABC_TM1"/>
    <property type="match status" value="1"/>
</dbReference>
<evidence type="ECO:0000313" key="10">
    <source>
        <dbReference type="Proteomes" id="UP000270342"/>
    </source>
</evidence>
<dbReference type="Pfam" id="PF00528">
    <property type="entry name" value="BPD_transp_1"/>
    <property type="match status" value="1"/>
</dbReference>
<comment type="similarity">
    <text evidence="7">Belongs to the binding-protein-dependent transport system permease family.</text>
</comment>
<proteinExistence type="inferred from homology"/>
<comment type="caution">
    <text evidence="9">The sequence shown here is derived from an EMBL/GenBank/DDBJ whole genome shotgun (WGS) entry which is preliminary data.</text>
</comment>
<keyword evidence="5 7" id="KW-1133">Transmembrane helix</keyword>
<keyword evidence="6 7" id="KW-0472">Membrane</keyword>
<gene>
    <name evidence="9" type="ORF">D7S86_12805</name>
</gene>